<sequence length="125" mass="13458">GAYDVRRIQGRRARPLGDGLVGPVPRPLPGERGAGGDARLRRRRAARSAYSRVRLGARDRPGRGRAGPRHRRARLHDAVRGGGARARRDGGRAVDAAWGRGNAVYSAGRRHPRAGPRPEPAGDDL</sequence>
<accession>A0A6J4RSQ5</accession>
<feature type="non-terminal residue" evidence="2">
    <location>
        <position position="1"/>
    </location>
</feature>
<feature type="region of interest" description="Disordered" evidence="1">
    <location>
        <begin position="1"/>
        <end position="125"/>
    </location>
</feature>
<protein>
    <submittedName>
        <fullName evidence="2">Uncharacterized protein</fullName>
    </submittedName>
</protein>
<gene>
    <name evidence="2" type="ORF">AVDCRST_MAG39-170</name>
</gene>
<dbReference type="AlphaFoldDB" id="A0A6J4RSQ5"/>
<dbReference type="EMBL" id="CADCVW010000011">
    <property type="protein sequence ID" value="CAA9481213.1"/>
    <property type="molecule type" value="Genomic_DNA"/>
</dbReference>
<proteinExistence type="predicted"/>
<organism evidence="2">
    <name type="scientific">uncultured Sphingomonadaceae bacterium</name>
    <dbReference type="NCBI Taxonomy" id="169976"/>
    <lineage>
        <taxon>Bacteria</taxon>
        <taxon>Pseudomonadati</taxon>
        <taxon>Pseudomonadota</taxon>
        <taxon>Alphaproteobacteria</taxon>
        <taxon>Sphingomonadales</taxon>
        <taxon>Sphingomonadaceae</taxon>
        <taxon>environmental samples</taxon>
    </lineage>
</organism>
<reference evidence="2" key="1">
    <citation type="submission" date="2020-02" db="EMBL/GenBank/DDBJ databases">
        <authorList>
            <person name="Meier V. D."/>
        </authorList>
    </citation>
    <scope>NUCLEOTIDE SEQUENCE</scope>
    <source>
        <strain evidence="2">AVDCRST_MAG39</strain>
    </source>
</reference>
<evidence type="ECO:0000256" key="1">
    <source>
        <dbReference type="SAM" id="MobiDB-lite"/>
    </source>
</evidence>
<name>A0A6J4RSQ5_9SPHN</name>
<evidence type="ECO:0000313" key="2">
    <source>
        <dbReference type="EMBL" id="CAA9481213.1"/>
    </source>
</evidence>
<feature type="non-terminal residue" evidence="2">
    <location>
        <position position="125"/>
    </location>
</feature>